<dbReference type="AlphaFoldDB" id="A0A2U1J2S0"/>
<dbReference type="GO" id="GO:0030170">
    <property type="term" value="F:pyridoxal phosphate binding"/>
    <property type="evidence" value="ECO:0007669"/>
    <property type="project" value="InterPro"/>
</dbReference>
<dbReference type="PANTHER" id="PTHR43799">
    <property type="entry name" value="AMINOTRANSFERASE, PUTATIVE-RELATED"/>
    <property type="match status" value="1"/>
</dbReference>
<feature type="domain" description="Aminotransferase class I/classII large" evidence="1">
    <location>
        <begin position="122"/>
        <end position="360"/>
    </location>
</feature>
<reference evidence="2 3" key="1">
    <citation type="journal article" date="2018" name="MBio">
        <title>Comparative Genomics Reveals the Core Gene Toolbox for the Fungus-Insect Symbiosis.</title>
        <authorList>
            <person name="Wang Y."/>
            <person name="Stata M."/>
            <person name="Wang W."/>
            <person name="Stajich J.E."/>
            <person name="White M.M."/>
            <person name="Moncalvo J.M."/>
        </authorList>
    </citation>
    <scope>NUCLEOTIDE SEQUENCE [LARGE SCALE GENOMIC DNA]</scope>
    <source>
        <strain evidence="2 3">AUS-126-30</strain>
    </source>
</reference>
<dbReference type="Pfam" id="PF00155">
    <property type="entry name" value="Aminotran_1_2"/>
    <property type="match status" value="1"/>
</dbReference>
<accession>A0A2U1J2S0</accession>
<evidence type="ECO:0000313" key="2">
    <source>
        <dbReference type="EMBL" id="PVZ99386.1"/>
    </source>
</evidence>
<dbReference type="Gene3D" id="3.90.1150.10">
    <property type="entry name" value="Aspartate Aminotransferase, domain 1"/>
    <property type="match status" value="1"/>
</dbReference>
<dbReference type="Gene3D" id="3.40.640.10">
    <property type="entry name" value="Type I PLP-dependent aspartate aminotransferase-like (Major domain)"/>
    <property type="match status" value="1"/>
</dbReference>
<proteinExistence type="predicted"/>
<name>A0A2U1J2S0_SMIAN</name>
<evidence type="ECO:0000313" key="3">
    <source>
        <dbReference type="Proteomes" id="UP000245591"/>
    </source>
</evidence>
<dbReference type="InterPro" id="IPR004839">
    <property type="entry name" value="Aminotransferase_I/II_large"/>
</dbReference>
<dbReference type="InterPro" id="IPR015424">
    <property type="entry name" value="PyrdxlP-dep_Trfase"/>
</dbReference>
<comment type="caution">
    <text evidence="2">The sequence shown here is derived from an EMBL/GenBank/DDBJ whole genome shotgun (WGS) entry which is preliminary data.</text>
</comment>
<dbReference type="SUPFAM" id="SSF53383">
    <property type="entry name" value="PLP-dependent transferases"/>
    <property type="match status" value="1"/>
</dbReference>
<sequence length="365" mass="41231">MQKDNEKGLWDTKIQQYHGGQEWKHLDNFVEDFSVTTNALGTPKAALLAAQNAILDCGHYPPANQEPAKTSLAKFIWPSEYVENNKRLILGNGASELIDLVMRMAPAGKWKPGPFKGQYKEYERSALNCNMELLSNDSKEKANVVCLVNPCNPTGDYLQIDQLISWVSSNVLDGGFVIVDESMQPWHSKDFRENSLTSKTQAISELFSQRGVSVYIIHSWTKLWCCTGLRLGSIICPNESSAMTIKKYQVPWSVNYPALAFLDSVTSDTEYLNETWKVTPEWRLHSVEKLSEKFPSWTVHGEPFLSWLWVDTKSQETAEKAVSVSRIAGVPIRSGLPGYNMPTFIRIAVREPSKFQILLDSFNNI</sequence>
<dbReference type="Proteomes" id="UP000245591">
    <property type="component" value="Unassembled WGS sequence"/>
</dbReference>
<dbReference type="EMBL" id="MBFU01000440">
    <property type="protein sequence ID" value="PVZ99386.1"/>
    <property type="molecule type" value="Genomic_DNA"/>
</dbReference>
<evidence type="ECO:0000259" key="1">
    <source>
        <dbReference type="Pfam" id="PF00155"/>
    </source>
</evidence>
<dbReference type="InterPro" id="IPR015421">
    <property type="entry name" value="PyrdxlP-dep_Trfase_major"/>
</dbReference>
<organism evidence="2 3">
    <name type="scientific">Smittium angustum</name>
    <dbReference type="NCBI Taxonomy" id="133377"/>
    <lineage>
        <taxon>Eukaryota</taxon>
        <taxon>Fungi</taxon>
        <taxon>Fungi incertae sedis</taxon>
        <taxon>Zoopagomycota</taxon>
        <taxon>Kickxellomycotina</taxon>
        <taxon>Harpellomycetes</taxon>
        <taxon>Harpellales</taxon>
        <taxon>Legeriomycetaceae</taxon>
        <taxon>Smittium</taxon>
    </lineage>
</organism>
<protein>
    <recommendedName>
        <fullName evidence="1">Aminotransferase class I/classII large domain-containing protein</fullName>
    </recommendedName>
</protein>
<gene>
    <name evidence="2" type="ORF">BB558_004594</name>
</gene>
<keyword evidence="3" id="KW-1185">Reference proteome</keyword>
<dbReference type="PANTHER" id="PTHR43799:SF1">
    <property type="entry name" value="ASPARTATE AMINOTRANSFERASE"/>
    <property type="match status" value="1"/>
</dbReference>
<dbReference type="InterPro" id="IPR015422">
    <property type="entry name" value="PyrdxlP-dep_Trfase_small"/>
</dbReference>